<organism evidence="1 2">
    <name type="scientific">Pyropia yezoensis</name>
    <name type="common">Susabi-nori</name>
    <name type="synonym">Porphyra yezoensis</name>
    <dbReference type="NCBI Taxonomy" id="2788"/>
    <lineage>
        <taxon>Eukaryota</taxon>
        <taxon>Rhodophyta</taxon>
        <taxon>Bangiophyceae</taxon>
        <taxon>Bangiales</taxon>
        <taxon>Bangiaceae</taxon>
        <taxon>Pyropia</taxon>
    </lineage>
</organism>
<reference evidence="1" key="1">
    <citation type="submission" date="2019-11" db="EMBL/GenBank/DDBJ databases">
        <title>Nori genome reveals adaptations in red seaweeds to the harsh intertidal environment.</title>
        <authorList>
            <person name="Wang D."/>
            <person name="Mao Y."/>
        </authorList>
    </citation>
    <scope>NUCLEOTIDE SEQUENCE</scope>
    <source>
        <tissue evidence="1">Gametophyte</tissue>
    </source>
</reference>
<protein>
    <submittedName>
        <fullName evidence="1">Uncharacterized protein</fullName>
    </submittedName>
</protein>
<dbReference type="Proteomes" id="UP000798662">
    <property type="component" value="Chromosome 3"/>
</dbReference>
<gene>
    <name evidence="1" type="ORF">I4F81_012746</name>
</gene>
<name>A0ACC3CJI5_PYRYE</name>
<proteinExistence type="predicted"/>
<comment type="caution">
    <text evidence="1">The sequence shown here is derived from an EMBL/GenBank/DDBJ whole genome shotgun (WGS) entry which is preliminary data.</text>
</comment>
<dbReference type="EMBL" id="CM020620">
    <property type="protein sequence ID" value="KAK1870284.1"/>
    <property type="molecule type" value="Genomic_DNA"/>
</dbReference>
<keyword evidence="2" id="KW-1185">Reference proteome</keyword>
<evidence type="ECO:0000313" key="2">
    <source>
        <dbReference type="Proteomes" id="UP000798662"/>
    </source>
</evidence>
<evidence type="ECO:0000313" key="1">
    <source>
        <dbReference type="EMBL" id="KAK1870284.1"/>
    </source>
</evidence>
<sequence length="1708" mass="174919">MERLGADAAAGADGAAGGVAAPLARRGRGGSVGHIATPPVPIVAYRPARADGGGSGGSAGGDSGGGHSGSGDDNDIDRVVGGGRWPPTSWTFSPADRGRRVASGVAGDGGRSDDSAPWSSVDAGSSSDSNIRGTRVDTRMTASIQPSSSLSASLRERFKSLRADLLRLRSFFATDGEEEEDSHGSDGHRRVGRSGGSGAAGESFFSTGDGGGGSSALSRHPSLMPAPGGFDDNAAKLRLEVMTAGEVNVSIGALYVTLLVALAYTLLATGSASASWAALPDGASAAAVATALGPSFLSRAAAVTINVTGVGVAALFLLALAAVPPAERTEEQVWTAVLLGAGLLCTSPMTLAGLPTDLPTDTPVTPVAITRPAAAALRSLLAPAWPAAADLFPPLSTSGLLRILTDAVYTASATFYLLSASHSYRLLLRPGTQLERARFYAPKVAAVVVVFLIKGVLAAAAGVSLGFVPFARMLSVFRLARVGELPPLVGAAALAAVILDVAIAFSTLSAMRATGQALAAQPYAETRTKQLGFRCFAYQTPACATAMICLRLLTVARLPIEVLVLTARPPPPSLADASLVPPVANLGIAAVYITSTTLAAYMNLPAGLWRDVEVSTALAGPAELQPSSAGASGFLGPSTATSSTAPAPSLSAGGRVPLLLERSLARVFFTAIHRVFSGRDQPATPAVRDNPERVPLLAGHRRRRVRLPSSALTTSGKGIPWGRDMPLRYRHREWRVLNGGIRDDVGGREGVSGGGRVCRPGRGARPRRDLSAMDSSSASDIDGADDGSSRVSSARRPSGRSQRHRRRRRRRGFDRDHRPPPPSMVGTYPSVPATSVGSFGDYLGGLDVDIDGDEPVVGRGLQRVSLRGRTTSNRLRHHSTLAQWERSLLDADPDRGCYFRLGMKKNVLVMQTVVLMVNCAYLAYIPGNPREELVPPPPSPPRPPRPPPRPPPPASMATEGADELEALLAQERHDQLLAGRDGSGNKSSVGVFDAPVSARRGGEVAGSSAPFAVPSRRVLPPSTSSIALHGDGTTAGGSGGRLTVSQPHSWSRMSSMPPALSGGATTDTWGRRSLGASSRVPSLMSSPALDTWGRRPLLPSTGHSSIASPASGVGAPEGGVFFGGGGGGVDGVSPGPSAGREFGTGVGGSSTAATAAATTAGPSSLASFASADGLRIDPFALAASRGYLVARYITAPSLSAHALVLVSVDRVVVTFSGTRDATNWAANLEVSSTPFDDLFSDDLPLDAAIYADREGGGAVGGGLGEKGGGGTASRGAAPSVPSVDGAASSSAAAPAAAAPGVVDEASYGSVSSAGQPHRGIGASPSLFAGGERPVSEDKADAGGLPPPASSGGLAAFAKDVLTLGQASVHGGHARVYKQLRPDVLSVVANLYAPPERTASAGAGGRRRRGRSGGGFAQGESFDSSSNGGGGRDWTYPGESSDADTSPVDNDSVGSGSARGSRSCSNDEDSSDDSSCDSVDSSSSTDSQSHESGAPPPPDPYSARTAYVASRWRGRGRGKPIFFTGHSMGGSLATLASYEAARHWRQLGLGSAEDVAVTTFGAPRVGNSAFALRYDATVATHWRVVIAADPVVRQPRLLGYHHVGVEVLLDRAGRLVVDPSFVETAWWASAVGATTGYRLHFRASYVLAVKAACRAYRGGTDDLADDFWPFVLGEHVHRLFRVSGAERAEEEGRGGGGGGATTATGVDQV</sequence>
<accession>A0ACC3CJI5</accession>